<dbReference type="GO" id="GO:0005829">
    <property type="term" value="C:cytosol"/>
    <property type="evidence" value="ECO:0007669"/>
    <property type="project" value="TreeGrafter"/>
</dbReference>
<dbReference type="GO" id="GO:0019305">
    <property type="term" value="P:dTDP-rhamnose biosynthetic process"/>
    <property type="evidence" value="ECO:0007669"/>
    <property type="project" value="TreeGrafter"/>
</dbReference>
<dbReference type="AlphaFoldDB" id="A5YSP2"/>
<feature type="domain" description="RmlD-like substrate binding" evidence="1">
    <location>
        <begin position="1"/>
        <end position="284"/>
    </location>
</feature>
<sequence length="290" mass="31670">MRLLIIGGSGLVGSNIVQEAETNDIEVYATHNTSPSEYTEISLDKTDQERTKAIAEEVDPDVIIDTAAYHAVDDCETNREHAWTVNAAGTKNAAVAASSVGAHYIYLSTDYVFLGNKSDTPYSEDDPVSPVNYYAETKYAGERASRIVSDATILRPSVVYGLAGNNFTTWALGELESGEEINIVNDQFSTTTYAPDLAQACVAVAKKGLTGLYHAAGPVRQSRFQFTRQLAEAFDYDPSLVTPITTEEFGQDAPRPTDGSLDSSRLYNSIEYEFRSPQTAFENMRAQNSP</sequence>
<evidence type="ECO:0000259" key="1">
    <source>
        <dbReference type="Pfam" id="PF04321"/>
    </source>
</evidence>
<evidence type="ECO:0000313" key="2">
    <source>
        <dbReference type="EMBL" id="ABQ75999.1"/>
    </source>
</evidence>
<dbReference type="InterPro" id="IPR036291">
    <property type="entry name" value="NAD(P)-bd_dom_sf"/>
</dbReference>
<dbReference type="PANTHER" id="PTHR10491">
    <property type="entry name" value="DTDP-4-DEHYDRORHAMNOSE REDUCTASE"/>
    <property type="match status" value="1"/>
</dbReference>
<protein>
    <submittedName>
        <fullName evidence="2">Predicted dTDP-4-dehydrorhamnose reductase</fullName>
    </submittedName>
</protein>
<dbReference type="GO" id="GO:0008831">
    <property type="term" value="F:dTDP-4-dehydrorhamnose reductase activity"/>
    <property type="evidence" value="ECO:0007669"/>
    <property type="project" value="TreeGrafter"/>
</dbReference>
<dbReference type="Gene3D" id="3.90.25.10">
    <property type="entry name" value="UDP-galactose 4-epimerase, domain 1"/>
    <property type="match status" value="1"/>
</dbReference>
<reference evidence="2" key="1">
    <citation type="journal article" date="2007" name="ISME J.">
        <title>Genomic plasticity in prokaryotes: the case of the square haloarchaeon.</title>
        <authorList>
            <person name="Cuadros-Orellana S."/>
            <person name="Martin-Cuadrado A.B."/>
            <person name="Legault B."/>
            <person name="D'Auria G."/>
            <person name="Zhaxybayeva O."/>
            <person name="Papke R.T."/>
            <person name="Rodriguez-Valera F."/>
        </authorList>
    </citation>
    <scope>NUCLEOTIDE SEQUENCE</scope>
</reference>
<dbReference type="Gene3D" id="3.40.50.720">
    <property type="entry name" value="NAD(P)-binding Rossmann-like Domain"/>
    <property type="match status" value="1"/>
</dbReference>
<proteinExistence type="predicted"/>
<accession>A5YSP2</accession>
<dbReference type="EMBL" id="EF583995">
    <property type="protein sequence ID" value="ABQ75999.1"/>
    <property type="molecule type" value="Genomic_DNA"/>
</dbReference>
<organism evidence="2">
    <name type="scientific">uncultured haloarchaeon</name>
    <dbReference type="NCBI Taxonomy" id="160804"/>
    <lineage>
        <taxon>Archaea</taxon>
        <taxon>Methanobacteriati</taxon>
        <taxon>Methanobacteriota</taxon>
        <taxon>Stenosarchaea group</taxon>
        <taxon>Halobacteria</taxon>
        <taxon>Halobacteriales</taxon>
        <taxon>Halobacteriaceae</taxon>
        <taxon>environmental samples</taxon>
    </lineage>
</organism>
<name>A5YSP2_9EURY</name>
<dbReference type="InterPro" id="IPR029903">
    <property type="entry name" value="RmlD-like-bd"/>
</dbReference>
<dbReference type="SUPFAM" id="SSF51735">
    <property type="entry name" value="NAD(P)-binding Rossmann-fold domains"/>
    <property type="match status" value="1"/>
</dbReference>
<dbReference type="PANTHER" id="PTHR10491:SF4">
    <property type="entry name" value="METHIONINE ADENOSYLTRANSFERASE 2 SUBUNIT BETA"/>
    <property type="match status" value="1"/>
</dbReference>
<dbReference type="NCBIfam" id="TIGR01214">
    <property type="entry name" value="rmlD"/>
    <property type="match status" value="1"/>
</dbReference>
<dbReference type="Pfam" id="PF04321">
    <property type="entry name" value="RmlD_sub_bind"/>
    <property type="match status" value="1"/>
</dbReference>
<dbReference type="CDD" id="cd05254">
    <property type="entry name" value="dTDP_HR_like_SDR_e"/>
    <property type="match status" value="1"/>
</dbReference>
<dbReference type="InterPro" id="IPR005913">
    <property type="entry name" value="dTDP_dehydrorham_reduct"/>
</dbReference>